<protein>
    <recommendedName>
        <fullName evidence="3">C2H2-type domain-containing protein</fullName>
    </recommendedName>
</protein>
<keyword evidence="1" id="KW-0863">Zinc-finger</keyword>
<keyword evidence="1" id="KW-0479">Metal-binding</keyword>
<proteinExistence type="predicted"/>
<reference evidence="4 5" key="1">
    <citation type="journal article" date="2008" name="Nature">
        <title>The genome of the choanoflagellate Monosiga brevicollis and the origin of metazoans.</title>
        <authorList>
            <consortium name="JGI Sequencing"/>
            <person name="King N."/>
            <person name="Westbrook M.J."/>
            <person name="Young S.L."/>
            <person name="Kuo A."/>
            <person name="Abedin M."/>
            <person name="Chapman J."/>
            <person name="Fairclough S."/>
            <person name="Hellsten U."/>
            <person name="Isogai Y."/>
            <person name="Letunic I."/>
            <person name="Marr M."/>
            <person name="Pincus D."/>
            <person name="Putnam N."/>
            <person name="Rokas A."/>
            <person name="Wright K.J."/>
            <person name="Zuzow R."/>
            <person name="Dirks W."/>
            <person name="Good M."/>
            <person name="Goodstein D."/>
            <person name="Lemons D."/>
            <person name="Li W."/>
            <person name="Lyons J.B."/>
            <person name="Morris A."/>
            <person name="Nichols S."/>
            <person name="Richter D.J."/>
            <person name="Salamov A."/>
            <person name="Bork P."/>
            <person name="Lim W.A."/>
            <person name="Manning G."/>
            <person name="Miller W.T."/>
            <person name="McGinnis W."/>
            <person name="Shapiro H."/>
            <person name="Tjian R."/>
            <person name="Grigoriev I.V."/>
            <person name="Rokhsar D."/>
        </authorList>
    </citation>
    <scope>NUCLEOTIDE SEQUENCE [LARGE SCALE GENOMIC DNA]</scope>
    <source>
        <strain evidence="5">MX1 / ATCC 50154</strain>
    </source>
</reference>
<dbReference type="InterPro" id="IPR013087">
    <property type="entry name" value="Znf_C2H2_type"/>
</dbReference>
<feature type="region of interest" description="Disordered" evidence="2">
    <location>
        <begin position="461"/>
        <end position="485"/>
    </location>
</feature>
<sequence>MATVPGRELSARCDDQDQDQDQEQEQEQEQEQDQEQDQDQDQEQEQEQDQNQAVFDPGSSEAYALRRGADPDEAKQFLELIDLLPDPIEWKLICLDCDGVLAGHHARHLQSQHSISATDEDISRALELVRSVAPPDQTAQDAATCRPPFAGISVMQGYRCPCCTACFISIDDWAQHARNLHQAEPDAQQQPRCVSMQRIWEDDQSSSFIEVQGPKPPTGPFPPLHPTYERLGMGRLLQLFDRESMRFFGFGEREETLHEAMRELVHSTYEKLPLLGMARGVLSQLVAESGKVLRLYFPAKLSPCSFEWHLEIATRYVLYLLEVWAYPTESPNNLSPALTKALGDLANAYRYGEGSTHAAMSQVWCAILDDHTVPPIKTDNYCPSIFTLCAAIRSDYTFKHPSTWRPTLAGLLWVCRLFLLRRRGMSPYSPGALTQDEDVQQRLTEGYICYFLADRLVNTHPDPADQGQPGGESVVFEAPTPSGNEHHSLSVGPIHLSLDQLGQGLRRMRAEMHRILTEELLLDSKLEEQVYAVLPTLRDRASLGPVNFEWAGLHAEDADGNEFTSTLFRHILFTPHLRSQFLSPSAPDRLMVAPIWDWLCAQHNFACLALAYAHLSCGRSQACSTMHRLPEATGHRLTAARCLGLPPRAISYADLFYRDSTFRSRNVLYFDGLVTFTAPRNVTIMGDQDAARATYYLDEEASSIIMTYLLLCKPLEAYFVDYVRDEQGNGVAPQVAPLSEEDQDDYEADLLAMVENEEDLYASSFGHIQPTFAAHLPAPEDSAELLFNLALTSGKEVTPEQIYDAVATNTKHFLGTSITVSTWRQMSAAWLHALVLDRLSDWEDALGTRSQPSAPQTKPSTDRLIAMAWHRLLGLYKADKATST</sequence>
<dbReference type="RefSeq" id="XP_001748219.1">
    <property type="nucleotide sequence ID" value="XM_001748167.1"/>
</dbReference>
<dbReference type="GeneID" id="5893431"/>
<feature type="domain" description="C2H2-type" evidence="3">
    <location>
        <begin position="158"/>
        <end position="186"/>
    </location>
</feature>
<feature type="compositionally biased region" description="Acidic residues" evidence="2">
    <location>
        <begin position="16"/>
        <end position="48"/>
    </location>
</feature>
<feature type="region of interest" description="Disordered" evidence="2">
    <location>
        <begin position="1"/>
        <end position="57"/>
    </location>
</feature>
<evidence type="ECO:0000256" key="1">
    <source>
        <dbReference type="PROSITE-ProRule" id="PRU00042"/>
    </source>
</evidence>
<dbReference type="PROSITE" id="PS00028">
    <property type="entry name" value="ZINC_FINGER_C2H2_1"/>
    <property type="match status" value="1"/>
</dbReference>
<dbReference type="InParanoid" id="A9V5Z0"/>
<evidence type="ECO:0000313" key="5">
    <source>
        <dbReference type="Proteomes" id="UP000001357"/>
    </source>
</evidence>
<accession>A9V5Z0</accession>
<gene>
    <name evidence="4" type="ORF">MONBRDRAFT_10351</name>
</gene>
<name>A9V5Z0_MONBE</name>
<dbReference type="Proteomes" id="UP000001357">
    <property type="component" value="Unassembled WGS sequence"/>
</dbReference>
<dbReference type="KEGG" id="mbr:MONBRDRAFT_10351"/>
<evidence type="ECO:0000259" key="3">
    <source>
        <dbReference type="PROSITE" id="PS50157"/>
    </source>
</evidence>
<dbReference type="PROSITE" id="PS50157">
    <property type="entry name" value="ZINC_FINGER_C2H2_2"/>
    <property type="match status" value="1"/>
</dbReference>
<dbReference type="GO" id="GO:0008270">
    <property type="term" value="F:zinc ion binding"/>
    <property type="evidence" value="ECO:0007669"/>
    <property type="project" value="UniProtKB-KW"/>
</dbReference>
<evidence type="ECO:0000313" key="4">
    <source>
        <dbReference type="EMBL" id="EDQ86980.1"/>
    </source>
</evidence>
<keyword evidence="1" id="KW-0862">Zinc</keyword>
<keyword evidence="5" id="KW-1185">Reference proteome</keyword>
<dbReference type="AlphaFoldDB" id="A9V5Z0"/>
<dbReference type="EMBL" id="CH991562">
    <property type="protein sequence ID" value="EDQ86980.1"/>
    <property type="molecule type" value="Genomic_DNA"/>
</dbReference>
<evidence type="ECO:0000256" key="2">
    <source>
        <dbReference type="SAM" id="MobiDB-lite"/>
    </source>
</evidence>
<organism evidence="4 5">
    <name type="scientific">Monosiga brevicollis</name>
    <name type="common">Choanoflagellate</name>
    <dbReference type="NCBI Taxonomy" id="81824"/>
    <lineage>
        <taxon>Eukaryota</taxon>
        <taxon>Choanoflagellata</taxon>
        <taxon>Craspedida</taxon>
        <taxon>Salpingoecidae</taxon>
        <taxon>Monosiga</taxon>
    </lineage>
</organism>